<dbReference type="FunCoup" id="A0A146G954">
    <property type="interactions" value="689"/>
</dbReference>
<dbReference type="SUPFAM" id="SSF52313">
    <property type="entry name" value="Ribosomal protein S2"/>
    <property type="match status" value="1"/>
</dbReference>
<reference evidence="8" key="1">
    <citation type="journal article" date="2017" name="Genome Announc.">
        <title>Draft Genome Sequence of Terrimicrobium sacchariphilum NM-5T, a Facultative Anaerobic Soil Bacterium of the Class Spartobacteria.</title>
        <authorList>
            <person name="Qiu Y.L."/>
            <person name="Tourlousse D.M."/>
            <person name="Matsuura N."/>
            <person name="Ohashi A."/>
            <person name="Sekiguchi Y."/>
        </authorList>
    </citation>
    <scope>NUCLEOTIDE SEQUENCE [LARGE SCALE GENOMIC DNA]</scope>
    <source>
        <strain evidence="8">NM-5</strain>
    </source>
</reference>
<comment type="similarity">
    <text evidence="1 5 6">Belongs to the universal ribosomal protein uS2 family.</text>
</comment>
<dbReference type="InterPro" id="IPR018130">
    <property type="entry name" value="Ribosomal_uS2_CS"/>
</dbReference>
<accession>A0A146G954</accession>
<dbReference type="Gene3D" id="1.10.287.610">
    <property type="entry name" value="Helix hairpin bin"/>
    <property type="match status" value="1"/>
</dbReference>
<dbReference type="InParanoid" id="A0A146G954"/>
<evidence type="ECO:0000313" key="8">
    <source>
        <dbReference type="Proteomes" id="UP000076023"/>
    </source>
</evidence>
<dbReference type="InterPro" id="IPR005706">
    <property type="entry name" value="Ribosomal_uS2_bac/mit/plastid"/>
</dbReference>
<dbReference type="NCBIfam" id="TIGR01011">
    <property type="entry name" value="rpsB_bact"/>
    <property type="match status" value="1"/>
</dbReference>
<keyword evidence="2 5" id="KW-0689">Ribosomal protein</keyword>
<dbReference type="HAMAP" id="MF_00291_B">
    <property type="entry name" value="Ribosomal_uS2_B"/>
    <property type="match status" value="1"/>
</dbReference>
<dbReference type="EMBL" id="BDCO01000002">
    <property type="protein sequence ID" value="GAT33198.1"/>
    <property type="molecule type" value="Genomic_DNA"/>
</dbReference>
<gene>
    <name evidence="5" type="primary">rpsB</name>
    <name evidence="7" type="ORF">TSACC_21608</name>
</gene>
<evidence type="ECO:0000313" key="7">
    <source>
        <dbReference type="EMBL" id="GAT33198.1"/>
    </source>
</evidence>
<dbReference type="PANTHER" id="PTHR12534:SF0">
    <property type="entry name" value="SMALL RIBOSOMAL SUBUNIT PROTEIN US2M"/>
    <property type="match status" value="1"/>
</dbReference>
<dbReference type="STRING" id="690879.TSACC_21608"/>
<dbReference type="GO" id="GO:0003735">
    <property type="term" value="F:structural constituent of ribosome"/>
    <property type="evidence" value="ECO:0007669"/>
    <property type="project" value="InterPro"/>
</dbReference>
<dbReference type="AlphaFoldDB" id="A0A146G954"/>
<evidence type="ECO:0000256" key="5">
    <source>
        <dbReference type="HAMAP-Rule" id="MF_00291"/>
    </source>
</evidence>
<keyword evidence="3 5" id="KW-0687">Ribonucleoprotein</keyword>
<evidence type="ECO:0000256" key="6">
    <source>
        <dbReference type="RuleBase" id="RU003631"/>
    </source>
</evidence>
<dbReference type="PROSITE" id="PS00963">
    <property type="entry name" value="RIBOSOMAL_S2_2"/>
    <property type="match status" value="1"/>
</dbReference>
<organism evidence="7 8">
    <name type="scientific">Terrimicrobium sacchariphilum</name>
    <dbReference type="NCBI Taxonomy" id="690879"/>
    <lineage>
        <taxon>Bacteria</taxon>
        <taxon>Pseudomonadati</taxon>
        <taxon>Verrucomicrobiota</taxon>
        <taxon>Terrimicrobiia</taxon>
        <taxon>Terrimicrobiales</taxon>
        <taxon>Terrimicrobiaceae</taxon>
        <taxon>Terrimicrobium</taxon>
    </lineage>
</organism>
<dbReference type="PRINTS" id="PR00395">
    <property type="entry name" value="RIBOSOMALS2"/>
</dbReference>
<dbReference type="PANTHER" id="PTHR12534">
    <property type="entry name" value="30S RIBOSOMAL PROTEIN S2 PROKARYOTIC AND ORGANELLAR"/>
    <property type="match status" value="1"/>
</dbReference>
<dbReference type="CDD" id="cd01425">
    <property type="entry name" value="RPS2"/>
    <property type="match status" value="1"/>
</dbReference>
<comment type="caution">
    <text evidence="7">The sequence shown here is derived from an EMBL/GenBank/DDBJ whole genome shotgun (WGS) entry which is preliminary data.</text>
</comment>
<keyword evidence="8" id="KW-1185">Reference proteome</keyword>
<dbReference type="GO" id="GO:0006412">
    <property type="term" value="P:translation"/>
    <property type="evidence" value="ECO:0007669"/>
    <property type="project" value="UniProtKB-UniRule"/>
</dbReference>
<dbReference type="Pfam" id="PF00318">
    <property type="entry name" value="Ribosomal_S2"/>
    <property type="match status" value="1"/>
</dbReference>
<dbReference type="InterPro" id="IPR001865">
    <property type="entry name" value="Ribosomal_uS2"/>
</dbReference>
<protein>
    <recommendedName>
        <fullName evidence="4 5">Small ribosomal subunit protein uS2</fullName>
    </recommendedName>
</protein>
<sequence>MTELLEAGVHYGHQTKRWNPKMKDFILEEKNSIYIIDLSITVDQLAKAATFLGDIVKGNGKVLFVGTKKQAQEAVKEAAEATGQFFVNQRWLGGTLTNLQTIRRSVGRLREFQELEKTQTFARMNKAEASALRREATKLHRNLEGVLNMERLPDAIVIIDTNRESIAVAEAARLKIPVVAIVDTNCDPEKIDYPIAGNDDAIRSIRVILQKLVDAIVQAKGVRGKVAAPAAPAAELEAVSE</sequence>
<dbReference type="GO" id="GO:0022627">
    <property type="term" value="C:cytosolic small ribosomal subunit"/>
    <property type="evidence" value="ECO:0007669"/>
    <property type="project" value="TreeGrafter"/>
</dbReference>
<dbReference type="Proteomes" id="UP000076023">
    <property type="component" value="Unassembled WGS sequence"/>
</dbReference>
<name>A0A146G954_TERSA</name>
<evidence type="ECO:0000256" key="3">
    <source>
        <dbReference type="ARBA" id="ARBA00023274"/>
    </source>
</evidence>
<evidence type="ECO:0000256" key="4">
    <source>
        <dbReference type="ARBA" id="ARBA00035256"/>
    </source>
</evidence>
<evidence type="ECO:0000256" key="1">
    <source>
        <dbReference type="ARBA" id="ARBA00006242"/>
    </source>
</evidence>
<dbReference type="InterPro" id="IPR023591">
    <property type="entry name" value="Ribosomal_uS2_flav_dom_sf"/>
</dbReference>
<proteinExistence type="inferred from homology"/>
<evidence type="ECO:0000256" key="2">
    <source>
        <dbReference type="ARBA" id="ARBA00022980"/>
    </source>
</evidence>
<dbReference type="Gene3D" id="3.40.50.10490">
    <property type="entry name" value="Glucose-6-phosphate isomerase like protein, domain 1"/>
    <property type="match status" value="1"/>
</dbReference>